<dbReference type="InterPro" id="IPR056124">
    <property type="entry name" value="DUF7707"/>
</dbReference>
<evidence type="ECO:0000313" key="4">
    <source>
        <dbReference type="EMBL" id="KAK3387033.1"/>
    </source>
</evidence>
<evidence type="ECO:0000256" key="2">
    <source>
        <dbReference type="SAM" id="SignalP"/>
    </source>
</evidence>
<sequence>MVYHKTVITGLVALAFGVSTAAAAAECYTIFSRTTPAHGSPNTKDHICADQITVCSALCGDKGALSNRCISNNGGSDNPFDTHTYCFECVCANGQTPDLDKYRDTVPNNYCQRWYENCIYGYNQVGRVMPEGACERCGEEQATKGYYWPSTMPWSLSTTYFLTTTRSYSTTTTITDDDFVEYIPTASSSRREVTTTSTDSTSPTSEVESGGPVASTSTNESVTRGSSSIVTSTTASRMTPPPRNTAATISSIAAASSSTSTNTAAAAGGELFKPAMGVIGVMGMAMAVVMVL</sequence>
<dbReference type="Pfam" id="PF24808">
    <property type="entry name" value="DUF7707"/>
    <property type="match status" value="1"/>
</dbReference>
<name>A0AAE0NSQ6_9PEZI</name>
<evidence type="ECO:0000313" key="5">
    <source>
        <dbReference type="Proteomes" id="UP001285441"/>
    </source>
</evidence>
<accession>A0AAE0NSQ6</accession>
<dbReference type="Proteomes" id="UP001285441">
    <property type="component" value="Unassembled WGS sequence"/>
</dbReference>
<feature type="signal peptide" evidence="2">
    <location>
        <begin position="1"/>
        <end position="23"/>
    </location>
</feature>
<evidence type="ECO:0000259" key="3">
    <source>
        <dbReference type="Pfam" id="PF24808"/>
    </source>
</evidence>
<protein>
    <recommendedName>
        <fullName evidence="3">DUF7707 domain-containing protein</fullName>
    </recommendedName>
</protein>
<feature type="compositionally biased region" description="Polar residues" evidence="1">
    <location>
        <begin position="214"/>
        <end position="237"/>
    </location>
</feature>
<organism evidence="4 5">
    <name type="scientific">Podospora didyma</name>
    <dbReference type="NCBI Taxonomy" id="330526"/>
    <lineage>
        <taxon>Eukaryota</taxon>
        <taxon>Fungi</taxon>
        <taxon>Dikarya</taxon>
        <taxon>Ascomycota</taxon>
        <taxon>Pezizomycotina</taxon>
        <taxon>Sordariomycetes</taxon>
        <taxon>Sordariomycetidae</taxon>
        <taxon>Sordariales</taxon>
        <taxon>Podosporaceae</taxon>
        <taxon>Podospora</taxon>
    </lineage>
</organism>
<evidence type="ECO:0000256" key="1">
    <source>
        <dbReference type="SAM" id="MobiDB-lite"/>
    </source>
</evidence>
<reference evidence="4" key="2">
    <citation type="submission" date="2023-06" db="EMBL/GenBank/DDBJ databases">
        <authorList>
            <consortium name="Lawrence Berkeley National Laboratory"/>
            <person name="Haridas S."/>
            <person name="Hensen N."/>
            <person name="Bonometti L."/>
            <person name="Westerberg I."/>
            <person name="Brannstrom I.O."/>
            <person name="Guillou S."/>
            <person name="Cros-Aarteil S."/>
            <person name="Calhoun S."/>
            <person name="Kuo A."/>
            <person name="Mondo S."/>
            <person name="Pangilinan J."/>
            <person name="Riley R."/>
            <person name="LaButti K."/>
            <person name="Andreopoulos B."/>
            <person name="Lipzen A."/>
            <person name="Chen C."/>
            <person name="Yanf M."/>
            <person name="Daum C."/>
            <person name="Ng V."/>
            <person name="Clum A."/>
            <person name="Steindorff A."/>
            <person name="Ohm R."/>
            <person name="Martin F."/>
            <person name="Silar P."/>
            <person name="Natvig D."/>
            <person name="Lalanne C."/>
            <person name="Gautier V."/>
            <person name="Ament-velasquez S.L."/>
            <person name="Kruys A."/>
            <person name="Hutchinson M.I."/>
            <person name="Powell A.J."/>
            <person name="Barry K."/>
            <person name="Miller A.N."/>
            <person name="Grigoriev I.V."/>
            <person name="Debuchy R."/>
            <person name="Gladieux P."/>
            <person name="Thoren M.H."/>
            <person name="Johannesson H."/>
        </authorList>
    </citation>
    <scope>NUCLEOTIDE SEQUENCE</scope>
    <source>
        <strain evidence="4">CBS 232.78</strain>
    </source>
</reference>
<feature type="chain" id="PRO_5042125340" description="DUF7707 domain-containing protein" evidence="2">
    <location>
        <begin position="24"/>
        <end position="292"/>
    </location>
</feature>
<gene>
    <name evidence="4" type="ORF">B0H63DRAFT_468951</name>
</gene>
<dbReference type="EMBL" id="JAULSW010000003">
    <property type="protein sequence ID" value="KAK3387033.1"/>
    <property type="molecule type" value="Genomic_DNA"/>
</dbReference>
<feature type="region of interest" description="Disordered" evidence="1">
    <location>
        <begin position="187"/>
        <end position="245"/>
    </location>
</feature>
<proteinExistence type="predicted"/>
<dbReference type="PANTHER" id="PTHR38118:SF2">
    <property type="entry name" value="CDP-ALCOHOL PHOSPHATIDYLTRANSFERASE PROTEIN"/>
    <property type="match status" value="1"/>
</dbReference>
<comment type="caution">
    <text evidence="4">The sequence shown here is derived from an EMBL/GenBank/DDBJ whole genome shotgun (WGS) entry which is preliminary data.</text>
</comment>
<dbReference type="PANTHER" id="PTHR38118">
    <property type="entry name" value="ANCHORED CELL WALL PROTEIN 11-RELATED"/>
    <property type="match status" value="1"/>
</dbReference>
<keyword evidence="2" id="KW-0732">Signal</keyword>
<keyword evidence="5" id="KW-1185">Reference proteome</keyword>
<feature type="domain" description="DUF7707" evidence="3">
    <location>
        <begin position="40"/>
        <end position="124"/>
    </location>
</feature>
<feature type="compositionally biased region" description="Low complexity" evidence="1">
    <location>
        <begin position="194"/>
        <end position="209"/>
    </location>
</feature>
<reference evidence="4" key="1">
    <citation type="journal article" date="2023" name="Mol. Phylogenet. Evol.">
        <title>Genome-scale phylogeny and comparative genomics of the fungal order Sordariales.</title>
        <authorList>
            <person name="Hensen N."/>
            <person name="Bonometti L."/>
            <person name="Westerberg I."/>
            <person name="Brannstrom I.O."/>
            <person name="Guillou S."/>
            <person name="Cros-Aarteil S."/>
            <person name="Calhoun S."/>
            <person name="Haridas S."/>
            <person name="Kuo A."/>
            <person name="Mondo S."/>
            <person name="Pangilinan J."/>
            <person name="Riley R."/>
            <person name="LaButti K."/>
            <person name="Andreopoulos B."/>
            <person name="Lipzen A."/>
            <person name="Chen C."/>
            <person name="Yan M."/>
            <person name="Daum C."/>
            <person name="Ng V."/>
            <person name="Clum A."/>
            <person name="Steindorff A."/>
            <person name="Ohm R.A."/>
            <person name="Martin F."/>
            <person name="Silar P."/>
            <person name="Natvig D.O."/>
            <person name="Lalanne C."/>
            <person name="Gautier V."/>
            <person name="Ament-Velasquez S.L."/>
            <person name="Kruys A."/>
            <person name="Hutchinson M.I."/>
            <person name="Powell A.J."/>
            <person name="Barry K."/>
            <person name="Miller A.N."/>
            <person name="Grigoriev I.V."/>
            <person name="Debuchy R."/>
            <person name="Gladieux P."/>
            <person name="Hiltunen Thoren M."/>
            <person name="Johannesson H."/>
        </authorList>
    </citation>
    <scope>NUCLEOTIDE SEQUENCE</scope>
    <source>
        <strain evidence="4">CBS 232.78</strain>
    </source>
</reference>
<dbReference type="AlphaFoldDB" id="A0AAE0NSQ6"/>